<dbReference type="SUPFAM" id="SSF103473">
    <property type="entry name" value="MFS general substrate transporter"/>
    <property type="match status" value="1"/>
</dbReference>
<comment type="caution">
    <text evidence="9">The sequence shown here is derived from an EMBL/GenBank/DDBJ whole genome shotgun (WGS) entry which is preliminary data.</text>
</comment>
<keyword evidence="6 7" id="KW-0472">Membrane</keyword>
<dbReference type="AlphaFoldDB" id="A0A8J3VSM2"/>
<feature type="transmembrane region" description="Helical" evidence="7">
    <location>
        <begin position="147"/>
        <end position="169"/>
    </location>
</feature>
<proteinExistence type="predicted"/>
<dbReference type="InterPro" id="IPR020846">
    <property type="entry name" value="MFS_dom"/>
</dbReference>
<evidence type="ECO:0000313" key="10">
    <source>
        <dbReference type="Proteomes" id="UP000642748"/>
    </source>
</evidence>
<accession>A0A8J3VSM2</accession>
<dbReference type="PANTHER" id="PTHR42718">
    <property type="entry name" value="MAJOR FACILITATOR SUPERFAMILY MULTIDRUG TRANSPORTER MFSC"/>
    <property type="match status" value="1"/>
</dbReference>
<keyword evidence="5 7" id="KW-1133">Transmembrane helix</keyword>
<dbReference type="Gene3D" id="1.20.1720.10">
    <property type="entry name" value="Multidrug resistance protein D"/>
    <property type="match status" value="1"/>
</dbReference>
<dbReference type="PANTHER" id="PTHR42718:SF46">
    <property type="entry name" value="BLR6921 PROTEIN"/>
    <property type="match status" value="1"/>
</dbReference>
<evidence type="ECO:0000256" key="1">
    <source>
        <dbReference type="ARBA" id="ARBA00004651"/>
    </source>
</evidence>
<organism evidence="9 10">
    <name type="scientific">Rugosimonospora africana</name>
    <dbReference type="NCBI Taxonomy" id="556532"/>
    <lineage>
        <taxon>Bacteria</taxon>
        <taxon>Bacillati</taxon>
        <taxon>Actinomycetota</taxon>
        <taxon>Actinomycetes</taxon>
        <taxon>Micromonosporales</taxon>
        <taxon>Micromonosporaceae</taxon>
        <taxon>Rugosimonospora</taxon>
    </lineage>
</organism>
<feature type="transmembrane region" description="Helical" evidence="7">
    <location>
        <begin position="241"/>
        <end position="258"/>
    </location>
</feature>
<dbReference type="InterPro" id="IPR011701">
    <property type="entry name" value="MFS"/>
</dbReference>
<feature type="domain" description="Major facilitator superfamily (MFS) profile" evidence="8">
    <location>
        <begin position="23"/>
        <end position="464"/>
    </location>
</feature>
<keyword evidence="3" id="KW-1003">Cell membrane</keyword>
<feature type="transmembrane region" description="Helical" evidence="7">
    <location>
        <begin position="209"/>
        <end position="229"/>
    </location>
</feature>
<protein>
    <submittedName>
        <fullName evidence="9">MFS transporter</fullName>
    </submittedName>
</protein>
<name>A0A8J3VSM2_9ACTN</name>
<keyword evidence="10" id="KW-1185">Reference proteome</keyword>
<feature type="transmembrane region" description="Helical" evidence="7">
    <location>
        <begin position="411"/>
        <end position="430"/>
    </location>
</feature>
<dbReference type="GO" id="GO:0022857">
    <property type="term" value="F:transmembrane transporter activity"/>
    <property type="evidence" value="ECO:0007669"/>
    <property type="project" value="InterPro"/>
</dbReference>
<dbReference type="InterPro" id="IPR036259">
    <property type="entry name" value="MFS_trans_sf"/>
</dbReference>
<dbReference type="EMBL" id="BONZ01000050">
    <property type="protein sequence ID" value="GIH17199.1"/>
    <property type="molecule type" value="Genomic_DNA"/>
</dbReference>
<feature type="transmembrane region" description="Helical" evidence="7">
    <location>
        <begin position="342"/>
        <end position="361"/>
    </location>
</feature>
<feature type="transmembrane region" description="Helical" evidence="7">
    <location>
        <begin position="308"/>
        <end position="330"/>
    </location>
</feature>
<reference evidence="9" key="1">
    <citation type="submission" date="2021-01" db="EMBL/GenBank/DDBJ databases">
        <title>Whole genome shotgun sequence of Rugosimonospora africana NBRC 104875.</title>
        <authorList>
            <person name="Komaki H."/>
            <person name="Tamura T."/>
        </authorList>
    </citation>
    <scope>NUCLEOTIDE SEQUENCE</scope>
    <source>
        <strain evidence="9">NBRC 104875</strain>
    </source>
</reference>
<feature type="transmembrane region" description="Helical" evidence="7">
    <location>
        <begin position="89"/>
        <end position="108"/>
    </location>
</feature>
<sequence>MTTDTHAGPTVGGLHTVRRPMLVLSLLATAQLMLVLDVTVVNVALPRIGSDLALGRDSVPWVMTAYTLAFGGLMLLGGRLADLVGPRRMLPIGLTVFTAASLVCSLSGDAPMLIAGRIAQGIGAALLSPAALALVTASTAGEARARALAVWGALSGGGTALGVALGGLLTSALGWQWIFVINVPIGILVLVAIPLLTPASQRTATAGRFDIPGAVLVTAATGAVIYGLVNAGGHGWTARSTLVPLAGGIVGWALFALVERATQAPLLKVGLLRQGPVAAGAFLMVVATGLMVGGFFVGSFTLQRAHGYSAIEVGLAFLPVAVAVIAGAHLAGRLLARVPARAVAVVGLALAAAGEGLVAVFTAPASVIAGLAVAALGIGATFVTAFTAALATADPDTAGLRSALVSTFHELGGAVGVAVLSTMVGTALTASRPSAGDFTPAFTAGAIAAAVAAIVAAALVPSTVRTPGRGHAHH</sequence>
<feature type="transmembrane region" description="Helical" evidence="7">
    <location>
        <begin position="58"/>
        <end position="77"/>
    </location>
</feature>
<evidence type="ECO:0000256" key="7">
    <source>
        <dbReference type="SAM" id="Phobius"/>
    </source>
</evidence>
<feature type="transmembrane region" description="Helical" evidence="7">
    <location>
        <begin position="442"/>
        <end position="460"/>
    </location>
</feature>
<dbReference type="Gene3D" id="1.20.1250.20">
    <property type="entry name" value="MFS general substrate transporter like domains"/>
    <property type="match status" value="1"/>
</dbReference>
<dbReference type="PROSITE" id="PS50850">
    <property type="entry name" value="MFS"/>
    <property type="match status" value="1"/>
</dbReference>
<evidence type="ECO:0000256" key="4">
    <source>
        <dbReference type="ARBA" id="ARBA00022692"/>
    </source>
</evidence>
<keyword evidence="4 7" id="KW-0812">Transmembrane</keyword>
<feature type="transmembrane region" description="Helical" evidence="7">
    <location>
        <begin position="114"/>
        <end position="135"/>
    </location>
</feature>
<dbReference type="Pfam" id="PF07690">
    <property type="entry name" value="MFS_1"/>
    <property type="match status" value="1"/>
</dbReference>
<evidence type="ECO:0000256" key="5">
    <source>
        <dbReference type="ARBA" id="ARBA00022989"/>
    </source>
</evidence>
<feature type="transmembrane region" description="Helical" evidence="7">
    <location>
        <begin position="21"/>
        <end position="46"/>
    </location>
</feature>
<dbReference type="PRINTS" id="PR01036">
    <property type="entry name" value="TCRTETB"/>
</dbReference>
<evidence type="ECO:0000256" key="2">
    <source>
        <dbReference type="ARBA" id="ARBA00022448"/>
    </source>
</evidence>
<gene>
    <name evidence="9" type="ORF">Raf01_53710</name>
</gene>
<keyword evidence="2" id="KW-0813">Transport</keyword>
<comment type="subcellular location">
    <subcellularLocation>
        <location evidence="1">Cell membrane</location>
        <topology evidence="1">Multi-pass membrane protein</topology>
    </subcellularLocation>
</comment>
<dbReference type="GO" id="GO:0005886">
    <property type="term" value="C:plasma membrane"/>
    <property type="evidence" value="ECO:0007669"/>
    <property type="project" value="UniProtKB-SubCell"/>
</dbReference>
<feature type="transmembrane region" description="Helical" evidence="7">
    <location>
        <begin position="367"/>
        <end position="390"/>
    </location>
</feature>
<feature type="transmembrane region" description="Helical" evidence="7">
    <location>
        <begin position="175"/>
        <end position="197"/>
    </location>
</feature>
<evidence type="ECO:0000256" key="6">
    <source>
        <dbReference type="ARBA" id="ARBA00023136"/>
    </source>
</evidence>
<dbReference type="Proteomes" id="UP000642748">
    <property type="component" value="Unassembled WGS sequence"/>
</dbReference>
<evidence type="ECO:0000256" key="3">
    <source>
        <dbReference type="ARBA" id="ARBA00022475"/>
    </source>
</evidence>
<feature type="transmembrane region" description="Helical" evidence="7">
    <location>
        <begin position="279"/>
        <end position="302"/>
    </location>
</feature>
<evidence type="ECO:0000313" key="9">
    <source>
        <dbReference type="EMBL" id="GIH17199.1"/>
    </source>
</evidence>
<dbReference type="CDD" id="cd17321">
    <property type="entry name" value="MFS_MMR_MDR_like"/>
    <property type="match status" value="1"/>
</dbReference>
<evidence type="ECO:0000259" key="8">
    <source>
        <dbReference type="PROSITE" id="PS50850"/>
    </source>
</evidence>